<dbReference type="GO" id="GO:0046872">
    <property type="term" value="F:metal ion binding"/>
    <property type="evidence" value="ECO:0007669"/>
    <property type="project" value="UniProtKB-KW"/>
</dbReference>
<evidence type="ECO:0000256" key="1">
    <source>
        <dbReference type="ARBA" id="ARBA00001974"/>
    </source>
</evidence>
<dbReference type="OrthoDB" id="3807506at2"/>
<evidence type="ECO:0000313" key="11">
    <source>
        <dbReference type="Proteomes" id="UP000014139"/>
    </source>
</evidence>
<dbReference type="PANTHER" id="PTHR47354">
    <property type="entry name" value="NADH OXIDOREDUCTASE HCR"/>
    <property type="match status" value="1"/>
</dbReference>
<dbReference type="PATRIC" id="fig|1292037.4.peg.1268"/>
<dbReference type="AlphaFoldDB" id="R1IG27"/>
<gene>
    <name evidence="10" type="ORF">H480_06518</name>
</gene>
<keyword evidence="2" id="KW-0285">Flavoprotein</keyword>
<keyword evidence="6" id="KW-0408">Iron</keyword>
<sequence length="288" mass="30765">MQKTILERIERVSEDVVSLVLRGDDGPLAPWEPGAHIDLELPNWLTRQYSLCGDPGDLSAYRIAVRHDPLSRGGSEYVHLFLQPGRTLPVSLPRNHFPLVPAPAYLFVAGGIGITPIIPMLRAAVAAGAAVTLAYAGRPFAAELAAEYGERVRLGRPDLAALAREFPNAEVYCCGPASMVDAAEAAFPAVHTERFEPTRRTFGPDTPFEVACARSGGTIQVPADETLLDALNHAGRPVPSACREGVCGSCEVVVLAGEPEHRDDIGAAAGRMYPCVSRALSPRLVLDV</sequence>
<dbReference type="RefSeq" id="WP_003063556.1">
    <property type="nucleotide sequence ID" value="NZ_AOUO01000069.1"/>
</dbReference>
<keyword evidence="11" id="KW-1185">Reference proteome</keyword>
<dbReference type="InterPro" id="IPR006058">
    <property type="entry name" value="2Fe2S_fd_BS"/>
</dbReference>
<comment type="caution">
    <text evidence="10">The sequence shown here is derived from an EMBL/GenBank/DDBJ whole genome shotgun (WGS) entry which is preliminary data.</text>
</comment>
<protein>
    <submittedName>
        <fullName evidence="10">Phthalate dioxygenase reductase</fullName>
    </submittedName>
</protein>
<dbReference type="Gene3D" id="3.10.20.30">
    <property type="match status" value="1"/>
</dbReference>
<keyword evidence="5" id="KW-0560">Oxidoreductase</keyword>
<dbReference type="GO" id="GO:0051213">
    <property type="term" value="F:dioxygenase activity"/>
    <property type="evidence" value="ECO:0007669"/>
    <property type="project" value="UniProtKB-KW"/>
</dbReference>
<evidence type="ECO:0000256" key="7">
    <source>
        <dbReference type="ARBA" id="ARBA00023014"/>
    </source>
</evidence>
<dbReference type="Gene3D" id="2.40.30.10">
    <property type="entry name" value="Translation factors"/>
    <property type="match status" value="1"/>
</dbReference>
<dbReference type="GO" id="GO:0051537">
    <property type="term" value="F:2 iron, 2 sulfur cluster binding"/>
    <property type="evidence" value="ECO:0007669"/>
    <property type="project" value="UniProtKB-KW"/>
</dbReference>
<keyword evidence="4" id="KW-0479">Metal-binding</keyword>
<evidence type="ECO:0000256" key="2">
    <source>
        <dbReference type="ARBA" id="ARBA00022630"/>
    </source>
</evidence>
<dbReference type="InterPro" id="IPR017927">
    <property type="entry name" value="FAD-bd_FR_type"/>
</dbReference>
<keyword evidence="3" id="KW-0001">2Fe-2S</keyword>
<dbReference type="EMBL" id="AOUO01000069">
    <property type="protein sequence ID" value="EOD69379.1"/>
    <property type="molecule type" value="Genomic_DNA"/>
</dbReference>
<dbReference type="SUPFAM" id="SSF52343">
    <property type="entry name" value="Ferredoxin reductase-like, C-terminal NADP-linked domain"/>
    <property type="match status" value="1"/>
</dbReference>
<keyword evidence="10" id="KW-0223">Dioxygenase</keyword>
<comment type="cofactor">
    <cofactor evidence="1">
        <name>FAD</name>
        <dbReference type="ChEBI" id="CHEBI:57692"/>
    </cofactor>
</comment>
<dbReference type="InterPro" id="IPR001041">
    <property type="entry name" value="2Fe-2S_ferredoxin-type"/>
</dbReference>
<evidence type="ECO:0000259" key="8">
    <source>
        <dbReference type="PROSITE" id="PS51085"/>
    </source>
</evidence>
<dbReference type="InterPro" id="IPR036010">
    <property type="entry name" value="2Fe-2S_ferredoxin-like_sf"/>
</dbReference>
<dbReference type="InterPro" id="IPR017938">
    <property type="entry name" value="Riboflavin_synthase-like_b-brl"/>
</dbReference>
<dbReference type="PANTHER" id="PTHR47354:SF1">
    <property type="entry name" value="CARNITINE MONOOXYGENASE REDUCTASE SUBUNIT"/>
    <property type="match status" value="1"/>
</dbReference>
<dbReference type="PROSITE" id="PS51384">
    <property type="entry name" value="FAD_FR"/>
    <property type="match status" value="1"/>
</dbReference>
<dbReference type="InterPro" id="IPR039261">
    <property type="entry name" value="FNR_nucleotide-bd"/>
</dbReference>
<proteinExistence type="predicted"/>
<evidence type="ECO:0000256" key="3">
    <source>
        <dbReference type="ARBA" id="ARBA00022714"/>
    </source>
</evidence>
<keyword evidence="7" id="KW-0411">Iron-sulfur</keyword>
<dbReference type="InterPro" id="IPR050415">
    <property type="entry name" value="MRET"/>
</dbReference>
<dbReference type="SUPFAM" id="SSF54292">
    <property type="entry name" value="2Fe-2S ferredoxin-like"/>
    <property type="match status" value="1"/>
</dbReference>
<dbReference type="Proteomes" id="UP000014139">
    <property type="component" value="Unassembled WGS sequence"/>
</dbReference>
<dbReference type="CDD" id="cd00207">
    <property type="entry name" value="fer2"/>
    <property type="match status" value="1"/>
</dbReference>
<dbReference type="Pfam" id="PF00111">
    <property type="entry name" value="Fer2"/>
    <property type="match status" value="1"/>
</dbReference>
<evidence type="ECO:0000256" key="5">
    <source>
        <dbReference type="ARBA" id="ARBA00023002"/>
    </source>
</evidence>
<dbReference type="Gene3D" id="3.40.50.80">
    <property type="entry name" value="Nucleotide-binding domain of ferredoxin-NADP reductase (FNR) module"/>
    <property type="match status" value="1"/>
</dbReference>
<evidence type="ECO:0000259" key="9">
    <source>
        <dbReference type="PROSITE" id="PS51384"/>
    </source>
</evidence>
<dbReference type="CDD" id="cd06185">
    <property type="entry name" value="PDR_like"/>
    <property type="match status" value="1"/>
</dbReference>
<dbReference type="eggNOG" id="COG1018">
    <property type="taxonomic scope" value="Bacteria"/>
</dbReference>
<dbReference type="PROSITE" id="PS00197">
    <property type="entry name" value="2FE2S_FER_1"/>
    <property type="match status" value="1"/>
</dbReference>
<dbReference type="PRINTS" id="PR00409">
    <property type="entry name" value="PHDIOXRDTASE"/>
</dbReference>
<evidence type="ECO:0000256" key="6">
    <source>
        <dbReference type="ARBA" id="ARBA00023004"/>
    </source>
</evidence>
<dbReference type="SUPFAM" id="SSF63380">
    <property type="entry name" value="Riboflavin synthase domain-like"/>
    <property type="match status" value="1"/>
</dbReference>
<reference evidence="10 11" key="1">
    <citation type="submission" date="2013-02" db="EMBL/GenBank/DDBJ databases">
        <title>Draft genome sequence of Amycolatopsis vancoresmycina strain DSM 44592T.</title>
        <authorList>
            <person name="Kumar S."/>
            <person name="Kaur N."/>
            <person name="Kaur C."/>
            <person name="Raghava G.P.S."/>
            <person name="Mayilraj S."/>
        </authorList>
    </citation>
    <scope>NUCLEOTIDE SEQUENCE [LARGE SCALE GENOMIC DNA]</scope>
    <source>
        <strain evidence="10 11">DSM 44592</strain>
    </source>
</reference>
<feature type="domain" description="FAD-binding FR-type" evidence="9">
    <location>
        <begin position="1"/>
        <end position="100"/>
    </location>
</feature>
<evidence type="ECO:0000256" key="4">
    <source>
        <dbReference type="ARBA" id="ARBA00022723"/>
    </source>
</evidence>
<name>R1IG27_9PSEU</name>
<organism evidence="10 11">
    <name type="scientific">Amycolatopsis vancoresmycina DSM 44592</name>
    <dbReference type="NCBI Taxonomy" id="1292037"/>
    <lineage>
        <taxon>Bacteria</taxon>
        <taxon>Bacillati</taxon>
        <taxon>Actinomycetota</taxon>
        <taxon>Actinomycetes</taxon>
        <taxon>Pseudonocardiales</taxon>
        <taxon>Pseudonocardiaceae</taxon>
        <taxon>Amycolatopsis</taxon>
    </lineage>
</organism>
<accession>R1IG27</accession>
<dbReference type="PROSITE" id="PS51085">
    <property type="entry name" value="2FE2S_FER_2"/>
    <property type="match status" value="1"/>
</dbReference>
<evidence type="ECO:0000313" key="10">
    <source>
        <dbReference type="EMBL" id="EOD69379.1"/>
    </source>
</evidence>
<dbReference type="InterPro" id="IPR012675">
    <property type="entry name" value="Beta-grasp_dom_sf"/>
</dbReference>
<feature type="domain" description="2Fe-2S ferredoxin-type" evidence="8">
    <location>
        <begin position="208"/>
        <end position="288"/>
    </location>
</feature>